<accession>A0A0C9NG97</accession>
<keyword evidence="4 6" id="KW-0472">Membrane</keyword>
<dbReference type="Proteomes" id="UP000032025">
    <property type="component" value="Unassembled WGS sequence"/>
</dbReference>
<evidence type="ECO:0000256" key="5">
    <source>
        <dbReference type="ARBA" id="ARBA00049660"/>
    </source>
</evidence>
<dbReference type="InterPro" id="IPR000292">
    <property type="entry name" value="For/NO2_transpt"/>
</dbReference>
<dbReference type="GO" id="GO:0005886">
    <property type="term" value="C:plasma membrane"/>
    <property type="evidence" value="ECO:0007669"/>
    <property type="project" value="TreeGrafter"/>
</dbReference>
<proteinExistence type="inferred from homology"/>
<evidence type="ECO:0000256" key="6">
    <source>
        <dbReference type="SAM" id="Phobius"/>
    </source>
</evidence>
<comment type="subcellular location">
    <subcellularLocation>
        <location evidence="1">Membrane</location>
        <topology evidence="1">Multi-pass membrane protein</topology>
    </subcellularLocation>
</comment>
<sequence length="271" mass="26494">MADISGEPLAGTVADALAERGEAKAVSVLWLGIAAGLQIGFGGIAYLVASAGMPSGSGATHLLAGLAFSSGLMLVMVTGAHLFTGHAMLSLPLAQGRVTGAGLAKALGLVWLANLVGSLIVVGLFVAAGGPEAVDGAVAAIARETAMSKIAKSSFTLIASGILANMLVCLAVWMASGTTSVAGKIVAVIAPITLFVAAGFEHSIANMTLLPLGWALDPVAVPIGGIAHNLAMSTLGNLIGGGVIALLLGAGHGALAKPNSSPLRGGGRPQA</sequence>
<feature type="transmembrane region" description="Helical" evidence="6">
    <location>
        <begin position="28"/>
        <end position="49"/>
    </location>
</feature>
<dbReference type="AlphaFoldDB" id="A0A0C9NG97"/>
<feature type="transmembrane region" description="Helical" evidence="6">
    <location>
        <begin position="181"/>
        <end position="200"/>
    </location>
</feature>
<keyword evidence="3 6" id="KW-1133">Transmembrane helix</keyword>
<protein>
    <submittedName>
        <fullName evidence="7">DNA, contig: SP623</fullName>
    </submittedName>
</protein>
<feature type="transmembrane region" description="Helical" evidence="6">
    <location>
        <begin position="212"/>
        <end position="232"/>
    </location>
</feature>
<organism evidence="7 8">
    <name type="scientific">Sphingomonas paucimobilis NBRC 13935</name>
    <dbReference type="NCBI Taxonomy" id="1219050"/>
    <lineage>
        <taxon>Bacteria</taxon>
        <taxon>Pseudomonadati</taxon>
        <taxon>Pseudomonadota</taxon>
        <taxon>Alphaproteobacteria</taxon>
        <taxon>Sphingomonadales</taxon>
        <taxon>Sphingomonadaceae</taxon>
        <taxon>Sphingomonas</taxon>
    </lineage>
</organism>
<reference evidence="7 8" key="1">
    <citation type="submission" date="2014-08" db="EMBL/GenBank/DDBJ databases">
        <title>Whole genome shotgun sequence of Sphingomonas paucimobilis NBRC 13935.</title>
        <authorList>
            <person name="Hosoyama A."/>
            <person name="Hashimoto M."/>
            <person name="Hosoyama Y."/>
            <person name="Noguchi M."/>
            <person name="Uohara A."/>
            <person name="Ohji S."/>
            <person name="Katano-Makiyama Y."/>
            <person name="Ichikawa N."/>
            <person name="Kimura A."/>
            <person name="Yamazoe A."/>
            <person name="Fujita N."/>
        </authorList>
    </citation>
    <scope>NUCLEOTIDE SEQUENCE [LARGE SCALE GENOMIC DNA]</scope>
    <source>
        <strain evidence="7 8">NBRC 13935</strain>
    </source>
</reference>
<dbReference type="PANTHER" id="PTHR30520">
    <property type="entry name" value="FORMATE TRANSPORTER-RELATED"/>
    <property type="match status" value="1"/>
</dbReference>
<dbReference type="InterPro" id="IPR023271">
    <property type="entry name" value="Aquaporin-like"/>
</dbReference>
<dbReference type="Pfam" id="PF01226">
    <property type="entry name" value="Form_Nir_trans"/>
    <property type="match status" value="1"/>
</dbReference>
<dbReference type="GO" id="GO:0015499">
    <property type="term" value="F:formate transmembrane transporter activity"/>
    <property type="evidence" value="ECO:0007669"/>
    <property type="project" value="TreeGrafter"/>
</dbReference>
<evidence type="ECO:0000313" key="8">
    <source>
        <dbReference type="Proteomes" id="UP000032025"/>
    </source>
</evidence>
<keyword evidence="2 6" id="KW-0812">Transmembrane</keyword>
<dbReference type="PANTHER" id="PTHR30520:SF6">
    <property type="entry name" value="FORMATE_NITRATE FAMILY TRANSPORTER (EUROFUNG)"/>
    <property type="match status" value="1"/>
</dbReference>
<evidence type="ECO:0000256" key="3">
    <source>
        <dbReference type="ARBA" id="ARBA00022989"/>
    </source>
</evidence>
<dbReference type="RefSeq" id="WP_007406454.1">
    <property type="nucleotide sequence ID" value="NZ_BBJS01000023.1"/>
</dbReference>
<dbReference type="PROSITE" id="PS01006">
    <property type="entry name" value="FORMATE_NITRITE_TP_2"/>
    <property type="match status" value="1"/>
</dbReference>
<feature type="transmembrane region" description="Helical" evidence="6">
    <location>
        <begin position="238"/>
        <end position="256"/>
    </location>
</feature>
<feature type="transmembrane region" description="Helical" evidence="6">
    <location>
        <begin position="61"/>
        <end position="83"/>
    </location>
</feature>
<dbReference type="Gene3D" id="1.20.1080.10">
    <property type="entry name" value="Glycerol uptake facilitator protein"/>
    <property type="match status" value="1"/>
</dbReference>
<feature type="transmembrane region" description="Helical" evidence="6">
    <location>
        <begin position="103"/>
        <end position="127"/>
    </location>
</feature>
<dbReference type="GeneID" id="78527387"/>
<gene>
    <name evidence="7" type="ORF">SP6_23_01320</name>
</gene>
<evidence type="ECO:0000256" key="1">
    <source>
        <dbReference type="ARBA" id="ARBA00004141"/>
    </source>
</evidence>
<keyword evidence="8" id="KW-1185">Reference proteome</keyword>
<dbReference type="InterPro" id="IPR024002">
    <property type="entry name" value="For/NO2_transpt_CS"/>
</dbReference>
<comment type="caution">
    <text evidence="7">The sequence shown here is derived from an EMBL/GenBank/DDBJ whole genome shotgun (WGS) entry which is preliminary data.</text>
</comment>
<evidence type="ECO:0000313" key="7">
    <source>
        <dbReference type="EMBL" id="GAN13728.1"/>
    </source>
</evidence>
<name>A0A0C9NG97_SPHPI</name>
<dbReference type="EMBL" id="BBJS01000023">
    <property type="protein sequence ID" value="GAN13728.1"/>
    <property type="molecule type" value="Genomic_DNA"/>
</dbReference>
<comment type="similarity">
    <text evidence="5">Belongs to the FNT transporter (TC 1.A.16) family.</text>
</comment>
<evidence type="ECO:0000256" key="4">
    <source>
        <dbReference type="ARBA" id="ARBA00023136"/>
    </source>
</evidence>
<feature type="transmembrane region" description="Helical" evidence="6">
    <location>
        <begin position="155"/>
        <end position="175"/>
    </location>
</feature>
<evidence type="ECO:0000256" key="2">
    <source>
        <dbReference type="ARBA" id="ARBA00022692"/>
    </source>
</evidence>